<feature type="compositionally biased region" description="Basic and acidic residues" evidence="1">
    <location>
        <begin position="1"/>
        <end position="11"/>
    </location>
</feature>
<feature type="compositionally biased region" description="Pro residues" evidence="1">
    <location>
        <begin position="104"/>
        <end position="123"/>
    </location>
</feature>
<feature type="compositionally biased region" description="Low complexity" evidence="1">
    <location>
        <begin position="172"/>
        <end position="186"/>
    </location>
</feature>
<dbReference type="AlphaFoldDB" id="A0A5N5Q6U6"/>
<feature type="compositionally biased region" description="Polar residues" evidence="1">
    <location>
        <begin position="92"/>
        <end position="102"/>
    </location>
</feature>
<evidence type="ECO:0000313" key="2">
    <source>
        <dbReference type="EMBL" id="KAB5587525.1"/>
    </source>
</evidence>
<protein>
    <submittedName>
        <fullName evidence="2">Uncharacterized protein</fullName>
    </submittedName>
</protein>
<gene>
    <name evidence="2" type="ORF">CTheo_9036</name>
</gene>
<keyword evidence="3" id="KW-1185">Reference proteome</keyword>
<organism evidence="2 3">
    <name type="scientific">Ceratobasidium theobromae</name>
    <dbReference type="NCBI Taxonomy" id="1582974"/>
    <lineage>
        <taxon>Eukaryota</taxon>
        <taxon>Fungi</taxon>
        <taxon>Dikarya</taxon>
        <taxon>Basidiomycota</taxon>
        <taxon>Agaricomycotina</taxon>
        <taxon>Agaricomycetes</taxon>
        <taxon>Cantharellales</taxon>
        <taxon>Ceratobasidiaceae</taxon>
        <taxon>Ceratobasidium</taxon>
    </lineage>
</organism>
<dbReference type="Proteomes" id="UP000383932">
    <property type="component" value="Unassembled WGS sequence"/>
</dbReference>
<feature type="compositionally biased region" description="Basic residues" evidence="1">
    <location>
        <begin position="17"/>
        <end position="27"/>
    </location>
</feature>
<evidence type="ECO:0000256" key="1">
    <source>
        <dbReference type="SAM" id="MobiDB-lite"/>
    </source>
</evidence>
<comment type="caution">
    <text evidence="2">The sequence shown here is derived from an EMBL/GenBank/DDBJ whole genome shotgun (WGS) entry which is preliminary data.</text>
</comment>
<reference evidence="2 3" key="1">
    <citation type="journal article" date="2019" name="Fungal Biol. Biotechnol.">
        <title>Draft genome sequence of fastidious pathogen Ceratobasidium theobromae, which causes vascular-streak dieback in Theobroma cacao.</title>
        <authorList>
            <person name="Ali S.S."/>
            <person name="Asman A."/>
            <person name="Shao J."/>
            <person name="Firmansyah A.P."/>
            <person name="Susilo A.W."/>
            <person name="Rosmana A."/>
            <person name="McMahon P."/>
            <person name="Junaid M."/>
            <person name="Guest D."/>
            <person name="Kheng T.Y."/>
            <person name="Meinhardt L.W."/>
            <person name="Bailey B.A."/>
        </authorList>
    </citation>
    <scope>NUCLEOTIDE SEQUENCE [LARGE SCALE GENOMIC DNA]</scope>
    <source>
        <strain evidence="2 3">CT2</strain>
    </source>
</reference>
<name>A0A5N5Q6U6_9AGAM</name>
<feature type="compositionally biased region" description="Basic residues" evidence="1">
    <location>
        <begin position="142"/>
        <end position="160"/>
    </location>
</feature>
<accession>A0A5N5Q6U6</accession>
<dbReference type="EMBL" id="SSOP01001014">
    <property type="protein sequence ID" value="KAB5587525.1"/>
    <property type="molecule type" value="Genomic_DNA"/>
</dbReference>
<proteinExistence type="predicted"/>
<feature type="region of interest" description="Disordered" evidence="1">
    <location>
        <begin position="83"/>
        <end position="194"/>
    </location>
</feature>
<feature type="region of interest" description="Disordered" evidence="1">
    <location>
        <begin position="1"/>
        <end position="64"/>
    </location>
</feature>
<evidence type="ECO:0000313" key="3">
    <source>
        <dbReference type="Proteomes" id="UP000383932"/>
    </source>
</evidence>
<sequence>MLPESDLKDLEDLASMQRHKSSVKTKRCHIDDSSDQEEDVPDHSEPMADSEDQENALDHQMEALKQQMEALKAKKLAQLLPSLPQSEDEVNPSATNLTFNISPTSPPCLVPTTLPPPPGPSIPEPTEVGPSHAPSPGPLTQHKSKKAGHPKKTGLKVTTRKLKEELIEAAEVESSTSVAPVPSTSAHRSTWHRN</sequence>